<evidence type="ECO:0000313" key="1">
    <source>
        <dbReference type="EMBL" id="OGZ10855.1"/>
    </source>
</evidence>
<gene>
    <name evidence="1" type="ORF">A3D67_02675</name>
</gene>
<dbReference type="Proteomes" id="UP000178099">
    <property type="component" value="Unassembled WGS sequence"/>
</dbReference>
<accession>A0A1G2DB49</accession>
<dbReference type="EMBL" id="MHLN01000031">
    <property type="protein sequence ID" value="OGZ10855.1"/>
    <property type="molecule type" value="Genomic_DNA"/>
</dbReference>
<proteinExistence type="predicted"/>
<protein>
    <submittedName>
        <fullName evidence="1">Uncharacterized protein</fullName>
    </submittedName>
</protein>
<comment type="caution">
    <text evidence="1">The sequence shown here is derived from an EMBL/GenBank/DDBJ whole genome shotgun (WGS) entry which is preliminary data.</text>
</comment>
<reference evidence="1 2" key="1">
    <citation type="journal article" date="2016" name="Nat. Commun.">
        <title>Thousands of microbial genomes shed light on interconnected biogeochemical processes in an aquifer system.</title>
        <authorList>
            <person name="Anantharaman K."/>
            <person name="Brown C.T."/>
            <person name="Hug L.A."/>
            <person name="Sharon I."/>
            <person name="Castelle C.J."/>
            <person name="Probst A.J."/>
            <person name="Thomas B.C."/>
            <person name="Singh A."/>
            <person name="Wilkins M.J."/>
            <person name="Karaoz U."/>
            <person name="Brodie E.L."/>
            <person name="Williams K.H."/>
            <person name="Hubbard S.S."/>
            <person name="Banfield J.F."/>
        </authorList>
    </citation>
    <scope>NUCLEOTIDE SEQUENCE [LARGE SCALE GENOMIC DNA]</scope>
</reference>
<organism evidence="1 2">
    <name type="scientific">Candidatus Lloydbacteria bacterium RIFCSPHIGHO2_02_FULL_51_22</name>
    <dbReference type="NCBI Taxonomy" id="1798663"/>
    <lineage>
        <taxon>Bacteria</taxon>
        <taxon>Candidatus Lloydiibacteriota</taxon>
    </lineage>
</organism>
<sequence>MPLYTPKTYTFLLVLLFAAIPIGVFGQDFFSAFGGNVSLTVIPEFPRANEKVTIEARGLSLDLNRAEISWSVNGTLMKKAIGGSSFSFETGSPGSSSSVVVTVRGLSGQLFRETLAFHPADVDILWNTHSYVPPFYKGKKLLTSQGDLALTAMPVFVAASGKTLAPETLVYTWKRGDQTLVSESGFGKQHITITGPLLFQDMFISLEVSSLDGSMKAEKIIRLEPSEPRILFYEKHPLRGVLYNHALSESYTLSGDELVLRAEPYFFSYNDIKDAGLEFLWSVNNESAFPRTINELVLRKESDAGGQSRVGFEVRDAKKLLQSAAAILIQY</sequence>
<evidence type="ECO:0000313" key="2">
    <source>
        <dbReference type="Proteomes" id="UP000178099"/>
    </source>
</evidence>
<name>A0A1G2DB49_9BACT</name>
<dbReference type="AlphaFoldDB" id="A0A1G2DB49"/>